<protein>
    <recommendedName>
        <fullName evidence="1">Peptidoglycan binding-like domain-containing protein</fullName>
    </recommendedName>
</protein>
<reference evidence="2 3" key="1">
    <citation type="submission" date="2015-06" db="EMBL/GenBank/DDBJ databases">
        <title>Draft genome sequence of an Alphaproteobacteria species associated to the Mediterranean sponge Oscarella lobularis.</title>
        <authorList>
            <person name="Jourda C."/>
            <person name="Santini S."/>
            <person name="Claverie J.-M."/>
        </authorList>
    </citation>
    <scope>NUCLEOTIDE SEQUENCE [LARGE SCALE GENOMIC DNA]</scope>
    <source>
        <strain evidence="2">IGS</strain>
    </source>
</reference>
<evidence type="ECO:0000313" key="3">
    <source>
        <dbReference type="Proteomes" id="UP000037178"/>
    </source>
</evidence>
<organism evidence="2 3">
    <name type="scientific">Candidatus Rhodobacter oscarellae</name>
    <dbReference type="NCBI Taxonomy" id="1675527"/>
    <lineage>
        <taxon>Bacteria</taxon>
        <taxon>Pseudomonadati</taxon>
        <taxon>Pseudomonadota</taxon>
        <taxon>Alphaproteobacteria</taxon>
        <taxon>Rhodobacterales</taxon>
        <taxon>Rhodobacter group</taxon>
        <taxon>Rhodobacter</taxon>
    </lineage>
</organism>
<proteinExistence type="predicted"/>
<name>A0A0J9E326_9RHOB</name>
<dbReference type="Proteomes" id="UP000037178">
    <property type="component" value="Unassembled WGS sequence"/>
</dbReference>
<dbReference type="InterPro" id="IPR036365">
    <property type="entry name" value="PGBD-like_sf"/>
</dbReference>
<accession>A0A0J9E326</accession>
<dbReference type="SUPFAM" id="SSF47090">
    <property type="entry name" value="PGBD-like"/>
    <property type="match status" value="1"/>
</dbReference>
<dbReference type="Gene3D" id="1.10.101.10">
    <property type="entry name" value="PGBD-like superfamily/PGBD"/>
    <property type="match status" value="1"/>
</dbReference>
<evidence type="ECO:0000313" key="2">
    <source>
        <dbReference type="EMBL" id="KMW57135.1"/>
    </source>
</evidence>
<gene>
    <name evidence="2" type="ORF">AIOL_002095</name>
</gene>
<comment type="caution">
    <text evidence="2">The sequence shown here is derived from an EMBL/GenBank/DDBJ whole genome shotgun (WGS) entry which is preliminary data.</text>
</comment>
<evidence type="ECO:0000259" key="1">
    <source>
        <dbReference type="Pfam" id="PF01471"/>
    </source>
</evidence>
<dbReference type="RefSeq" id="WP_053101238.1">
    <property type="nucleotide sequence ID" value="NZ_LFTY01000002.1"/>
</dbReference>
<dbReference type="PATRIC" id="fig|1675527.3.peg.2210"/>
<dbReference type="Pfam" id="PF01471">
    <property type="entry name" value="PG_binding_1"/>
    <property type="match status" value="1"/>
</dbReference>
<dbReference type="AlphaFoldDB" id="A0A0J9E326"/>
<dbReference type="InterPro" id="IPR036366">
    <property type="entry name" value="PGBDSf"/>
</dbReference>
<dbReference type="EMBL" id="LFTY01000002">
    <property type="protein sequence ID" value="KMW57135.1"/>
    <property type="molecule type" value="Genomic_DNA"/>
</dbReference>
<sequence length="171" mass="18376">MGAACLAVLSACTDVSLPDNRAPQVGRANDPSGQISLPDRETGACFAQDFTPAVIQTVTEHNLVQPAQIAADGSVIYPATYRTVTRQVIVQDRQEQVFEALCEADLTGPFVASLQRALEARGHYSGPINGELTPRTRRAVRAFQQHQGLDSALLSAASARQLGLISYLSRR</sequence>
<feature type="domain" description="Peptidoglycan binding-like" evidence="1">
    <location>
        <begin position="107"/>
        <end position="149"/>
    </location>
</feature>
<keyword evidence="3" id="KW-1185">Reference proteome</keyword>
<dbReference type="STRING" id="1675527.AIOL_002095"/>
<dbReference type="InterPro" id="IPR002477">
    <property type="entry name" value="Peptidoglycan-bd-like"/>
</dbReference>